<reference evidence="9" key="1">
    <citation type="journal article" date="2019" name="Int. J. Syst. Evol. Microbiol.">
        <title>The Global Catalogue of Microorganisms (GCM) 10K type strain sequencing project: providing services to taxonomists for standard genome sequencing and annotation.</title>
        <authorList>
            <consortium name="The Broad Institute Genomics Platform"/>
            <consortium name="The Broad Institute Genome Sequencing Center for Infectious Disease"/>
            <person name="Wu L."/>
            <person name="Ma J."/>
        </authorList>
    </citation>
    <scope>NUCLEOTIDE SEQUENCE [LARGE SCALE GENOMIC DNA]</scope>
    <source>
        <strain evidence="9">CGMCC 4.1434</strain>
    </source>
</reference>
<dbReference type="SUPFAM" id="SSF55785">
    <property type="entry name" value="PYP-like sensor domain (PAS domain)"/>
    <property type="match status" value="1"/>
</dbReference>
<dbReference type="PROSITE" id="PS00676">
    <property type="entry name" value="SIGMA54_INTERACT_2"/>
    <property type="match status" value="1"/>
</dbReference>
<dbReference type="Gene3D" id="3.40.50.300">
    <property type="entry name" value="P-loop containing nucleotide triphosphate hydrolases"/>
    <property type="match status" value="1"/>
</dbReference>
<dbReference type="Gene3D" id="1.10.10.60">
    <property type="entry name" value="Homeodomain-like"/>
    <property type="match status" value="1"/>
</dbReference>
<dbReference type="PROSITE" id="PS00688">
    <property type="entry name" value="SIGMA54_INTERACT_3"/>
    <property type="match status" value="1"/>
</dbReference>
<feature type="domain" description="PAS" evidence="7">
    <location>
        <begin position="1"/>
        <end position="45"/>
    </location>
</feature>
<keyword evidence="4" id="KW-0238">DNA-binding</keyword>
<comment type="caution">
    <text evidence="8">The sequence shown here is derived from an EMBL/GenBank/DDBJ whole genome shotgun (WGS) entry which is preliminary data.</text>
</comment>
<keyword evidence="9" id="KW-1185">Reference proteome</keyword>
<gene>
    <name evidence="8" type="ORF">ACFPRA_12270</name>
</gene>
<accession>A0ABW0TKC8</accession>
<dbReference type="Pfam" id="PF00158">
    <property type="entry name" value="Sigma54_activat"/>
    <property type="match status" value="1"/>
</dbReference>
<dbReference type="Gene3D" id="3.30.450.20">
    <property type="entry name" value="PAS domain"/>
    <property type="match status" value="1"/>
</dbReference>
<dbReference type="InterPro" id="IPR013767">
    <property type="entry name" value="PAS_fold"/>
</dbReference>
<dbReference type="SMART" id="SM00382">
    <property type="entry name" value="AAA"/>
    <property type="match status" value="1"/>
</dbReference>
<evidence type="ECO:0000259" key="7">
    <source>
        <dbReference type="PROSITE" id="PS50112"/>
    </source>
</evidence>
<keyword evidence="1" id="KW-0547">Nucleotide-binding</keyword>
<dbReference type="InterPro" id="IPR000014">
    <property type="entry name" value="PAS"/>
</dbReference>
<dbReference type="InterPro" id="IPR002078">
    <property type="entry name" value="Sigma_54_int"/>
</dbReference>
<dbReference type="PANTHER" id="PTHR32071:SF57">
    <property type="entry name" value="C4-DICARBOXYLATE TRANSPORT TRANSCRIPTIONAL REGULATORY PROTEIN DCTD"/>
    <property type="match status" value="1"/>
</dbReference>
<evidence type="ECO:0000256" key="5">
    <source>
        <dbReference type="ARBA" id="ARBA00023163"/>
    </source>
</evidence>
<dbReference type="InterPro" id="IPR003593">
    <property type="entry name" value="AAA+_ATPase"/>
</dbReference>
<dbReference type="SUPFAM" id="SSF52540">
    <property type="entry name" value="P-loop containing nucleoside triphosphate hydrolases"/>
    <property type="match status" value="1"/>
</dbReference>
<dbReference type="PROSITE" id="PS50045">
    <property type="entry name" value="SIGMA54_INTERACT_4"/>
    <property type="match status" value="1"/>
</dbReference>
<dbReference type="InterPro" id="IPR027417">
    <property type="entry name" value="P-loop_NTPase"/>
</dbReference>
<dbReference type="Proteomes" id="UP001596109">
    <property type="component" value="Unassembled WGS sequence"/>
</dbReference>
<dbReference type="InterPro" id="IPR035965">
    <property type="entry name" value="PAS-like_dom_sf"/>
</dbReference>
<dbReference type="Pfam" id="PF00989">
    <property type="entry name" value="PAS"/>
    <property type="match status" value="1"/>
</dbReference>
<name>A0ABW0TKC8_9BACL</name>
<dbReference type="CDD" id="cd00009">
    <property type="entry name" value="AAA"/>
    <property type="match status" value="1"/>
</dbReference>
<evidence type="ECO:0000256" key="4">
    <source>
        <dbReference type="ARBA" id="ARBA00023125"/>
    </source>
</evidence>
<dbReference type="InterPro" id="IPR025943">
    <property type="entry name" value="Sigma_54_int_dom_ATP-bd_2"/>
</dbReference>
<dbReference type="InterPro" id="IPR025944">
    <property type="entry name" value="Sigma_54_int_dom_CS"/>
</dbReference>
<organism evidence="8 9">
    <name type="scientific">Sporosarcina soli</name>
    <dbReference type="NCBI Taxonomy" id="334736"/>
    <lineage>
        <taxon>Bacteria</taxon>
        <taxon>Bacillati</taxon>
        <taxon>Bacillota</taxon>
        <taxon>Bacilli</taxon>
        <taxon>Bacillales</taxon>
        <taxon>Caryophanaceae</taxon>
        <taxon>Sporosarcina</taxon>
    </lineage>
</organism>
<evidence type="ECO:0000256" key="1">
    <source>
        <dbReference type="ARBA" id="ARBA00022741"/>
    </source>
</evidence>
<dbReference type="PROSITE" id="PS50112">
    <property type="entry name" value="PAS"/>
    <property type="match status" value="1"/>
</dbReference>
<dbReference type="RefSeq" id="WP_381434898.1">
    <property type="nucleotide sequence ID" value="NZ_JBHSNO010000005.1"/>
</dbReference>
<evidence type="ECO:0000313" key="9">
    <source>
        <dbReference type="Proteomes" id="UP001596109"/>
    </source>
</evidence>
<evidence type="ECO:0000313" key="8">
    <source>
        <dbReference type="EMBL" id="MFC5589672.1"/>
    </source>
</evidence>
<evidence type="ECO:0000259" key="6">
    <source>
        <dbReference type="PROSITE" id="PS50045"/>
    </source>
</evidence>
<dbReference type="InterPro" id="IPR058031">
    <property type="entry name" value="AAA_lid_NorR"/>
</dbReference>
<evidence type="ECO:0000256" key="3">
    <source>
        <dbReference type="ARBA" id="ARBA00023015"/>
    </source>
</evidence>
<keyword evidence="3" id="KW-0805">Transcription regulation</keyword>
<keyword evidence="5" id="KW-0804">Transcription</keyword>
<dbReference type="EMBL" id="JBHSNO010000005">
    <property type="protein sequence ID" value="MFC5589672.1"/>
    <property type="molecule type" value="Genomic_DNA"/>
</dbReference>
<feature type="domain" description="Sigma-54 factor interaction" evidence="6">
    <location>
        <begin position="134"/>
        <end position="363"/>
    </location>
</feature>
<keyword evidence="2" id="KW-0067">ATP-binding</keyword>
<dbReference type="CDD" id="cd00130">
    <property type="entry name" value="PAS"/>
    <property type="match status" value="1"/>
</dbReference>
<proteinExistence type="predicted"/>
<dbReference type="NCBIfam" id="TIGR00229">
    <property type="entry name" value="sensory_box"/>
    <property type="match status" value="1"/>
</dbReference>
<protein>
    <submittedName>
        <fullName evidence="8">Sigma-54 interaction domain-containing protein</fullName>
    </submittedName>
</protein>
<dbReference type="Gene3D" id="1.10.8.60">
    <property type="match status" value="1"/>
</dbReference>
<dbReference type="Pfam" id="PF25601">
    <property type="entry name" value="AAA_lid_14"/>
    <property type="match status" value="1"/>
</dbReference>
<dbReference type="PANTHER" id="PTHR32071">
    <property type="entry name" value="TRANSCRIPTIONAL REGULATORY PROTEIN"/>
    <property type="match status" value="1"/>
</dbReference>
<dbReference type="SMART" id="SM00091">
    <property type="entry name" value="PAS"/>
    <property type="match status" value="1"/>
</dbReference>
<evidence type="ECO:0000256" key="2">
    <source>
        <dbReference type="ARBA" id="ARBA00022840"/>
    </source>
</evidence>
<sequence length="439" mass="50414">MEALLQILDYSSDEIFVLDENKRIIFVNNVCERHYGLKKSDVIGRFSDELFNEGYWTPSVLPEIYEKKRPIFIKQTTILGAELLTSAIPILNKDNEIKLVVTTAQELQNYKMLKLAQQNEKDPNREPNVFESAMMTNNIKVKEILRFAQRVAKTESTILIQGGSGTGKGVLAQHIHNASNRKPHPFLTINCAAIPADLLEAELFGYSAGSFTGANKDGKIGLIESAEEGTLFLDEIGELSLPLQAKLLRVIQDKVFIPIGSAKEKKVNVRIIAATNQKLIEMVEKKQFREDLFYRLNVIDIELPLLRERKEDIIPLTYKFLYKFNDMYETNKMISEKCLELFTQYSWPGNIRQLENVMERLVITSDEVIDVEDLPELMYRQIEQVHQDSPTTLREAIDLVKEQMVKKSYKKYGSSRRVASDLQISQTQASKLIREYCYD</sequence>